<dbReference type="Proteomes" id="UP000470520">
    <property type="component" value="Unassembled WGS sequence"/>
</dbReference>
<dbReference type="EMBL" id="JAAGMR010000237">
    <property type="protein sequence ID" value="NEB94177.1"/>
    <property type="molecule type" value="Genomic_DNA"/>
</dbReference>
<feature type="non-terminal residue" evidence="2">
    <location>
        <position position="73"/>
    </location>
</feature>
<dbReference type="AlphaFoldDB" id="A0A7K3QW89"/>
<evidence type="ECO:0000313" key="3">
    <source>
        <dbReference type="Proteomes" id="UP000470520"/>
    </source>
</evidence>
<comment type="caution">
    <text evidence="2">The sequence shown here is derived from an EMBL/GenBank/DDBJ whole genome shotgun (WGS) entry which is preliminary data.</text>
</comment>
<feature type="non-terminal residue" evidence="2">
    <location>
        <position position="1"/>
    </location>
</feature>
<organism evidence="2 3">
    <name type="scientific">Streptomyces bauhiniae</name>
    <dbReference type="NCBI Taxonomy" id="2340725"/>
    <lineage>
        <taxon>Bacteria</taxon>
        <taxon>Bacillati</taxon>
        <taxon>Actinomycetota</taxon>
        <taxon>Actinomycetes</taxon>
        <taxon>Kitasatosporales</taxon>
        <taxon>Streptomycetaceae</taxon>
        <taxon>Streptomyces</taxon>
    </lineage>
</organism>
<sequence>VTGPLALLDVSGVEGGGVSVPVGVPGLLGSPVGVVGSGSGSVSVGFGEVGSGSGSLDDGGLDDEVASPGSPES</sequence>
<evidence type="ECO:0000313" key="2">
    <source>
        <dbReference type="EMBL" id="NEB94177.1"/>
    </source>
</evidence>
<accession>A0A7K3QW89</accession>
<feature type="region of interest" description="Disordered" evidence="1">
    <location>
        <begin position="46"/>
        <end position="73"/>
    </location>
</feature>
<evidence type="ECO:0000256" key="1">
    <source>
        <dbReference type="SAM" id="MobiDB-lite"/>
    </source>
</evidence>
<protein>
    <submittedName>
        <fullName evidence="2">Uncharacterized protein</fullName>
    </submittedName>
</protein>
<name>A0A7K3QW89_9ACTN</name>
<dbReference type="RefSeq" id="WP_203618377.1">
    <property type="nucleotide sequence ID" value="NZ_JAAGMR010000237.1"/>
</dbReference>
<gene>
    <name evidence="2" type="ORF">G3I21_21240</name>
</gene>
<reference evidence="2 3" key="1">
    <citation type="submission" date="2020-01" db="EMBL/GenBank/DDBJ databases">
        <title>Insect and environment-associated Actinomycetes.</title>
        <authorList>
            <person name="Currrie C."/>
            <person name="Chevrette M."/>
            <person name="Carlson C."/>
            <person name="Stubbendieck R."/>
            <person name="Wendt-Pienkowski E."/>
        </authorList>
    </citation>
    <scope>NUCLEOTIDE SEQUENCE [LARGE SCALE GENOMIC DNA]</scope>
    <source>
        <strain evidence="2 3">SID7754</strain>
    </source>
</reference>
<proteinExistence type="predicted"/>